<dbReference type="SUPFAM" id="SSF50341">
    <property type="entry name" value="CheW-like"/>
    <property type="match status" value="1"/>
</dbReference>
<reference evidence="2" key="1">
    <citation type="submission" date="2020-12" db="EMBL/GenBank/DDBJ databases">
        <title>Geomonas sp. Red875, isolated from river sediment.</title>
        <authorList>
            <person name="Xu Z."/>
            <person name="Zhang Z."/>
            <person name="Masuda Y."/>
            <person name="Itoh H."/>
            <person name="Senoo K."/>
        </authorList>
    </citation>
    <scope>NUCLEOTIDE SEQUENCE</scope>
    <source>
        <strain evidence="2">Red875</strain>
    </source>
</reference>
<keyword evidence="1" id="KW-0732">Signal</keyword>
<protein>
    <recommendedName>
        <fullName evidence="4">CheW-like domain-containing protein</fullName>
    </recommendedName>
</protein>
<dbReference type="RefSeq" id="WP_199386048.1">
    <property type="nucleotide sequence ID" value="NZ_JAEMHM010000020.1"/>
</dbReference>
<evidence type="ECO:0000313" key="2">
    <source>
        <dbReference type="EMBL" id="MBJ6727136.1"/>
    </source>
</evidence>
<keyword evidence="3" id="KW-1185">Reference proteome</keyword>
<dbReference type="Proteomes" id="UP000636888">
    <property type="component" value="Unassembled WGS sequence"/>
</dbReference>
<dbReference type="InterPro" id="IPR036061">
    <property type="entry name" value="CheW-like_dom_sf"/>
</dbReference>
<dbReference type="GO" id="GO:0006935">
    <property type="term" value="P:chemotaxis"/>
    <property type="evidence" value="ECO:0007669"/>
    <property type="project" value="InterPro"/>
</dbReference>
<accession>A0A8J7S7N9</accession>
<dbReference type="AlphaFoldDB" id="A0A8J7S7N9"/>
<evidence type="ECO:0000313" key="3">
    <source>
        <dbReference type="Proteomes" id="UP000636888"/>
    </source>
</evidence>
<organism evidence="2 3">
    <name type="scientific">Geomesophilobacter sediminis</name>
    <dbReference type="NCBI Taxonomy" id="2798584"/>
    <lineage>
        <taxon>Bacteria</taxon>
        <taxon>Pseudomonadati</taxon>
        <taxon>Thermodesulfobacteriota</taxon>
        <taxon>Desulfuromonadia</taxon>
        <taxon>Geobacterales</taxon>
        <taxon>Geobacteraceae</taxon>
        <taxon>Geomesophilobacter</taxon>
    </lineage>
</organism>
<feature type="signal peptide" evidence="1">
    <location>
        <begin position="1"/>
        <end position="24"/>
    </location>
</feature>
<proteinExistence type="predicted"/>
<feature type="chain" id="PRO_5035160291" description="CheW-like domain-containing protein" evidence="1">
    <location>
        <begin position="25"/>
        <end position="143"/>
    </location>
</feature>
<comment type="caution">
    <text evidence="2">The sequence shown here is derived from an EMBL/GenBank/DDBJ whole genome shotgun (WGS) entry which is preliminary data.</text>
</comment>
<dbReference type="GO" id="GO:0007165">
    <property type="term" value="P:signal transduction"/>
    <property type="evidence" value="ECO:0007669"/>
    <property type="project" value="InterPro"/>
</dbReference>
<evidence type="ECO:0000256" key="1">
    <source>
        <dbReference type="SAM" id="SignalP"/>
    </source>
</evidence>
<dbReference type="EMBL" id="JAEMHM010000020">
    <property type="protein sequence ID" value="MBJ6727136.1"/>
    <property type="molecule type" value="Genomic_DNA"/>
</dbReference>
<evidence type="ECO:0008006" key="4">
    <source>
        <dbReference type="Google" id="ProtNLM"/>
    </source>
</evidence>
<name>A0A8J7S7N9_9BACT</name>
<sequence>MTAALSDLPFLNLLLFQAAGVSFAADLEQIARMRDLAEEPDRAELHWFHEEIGMESVEPAQYGAPTVLTLRSDAAAPFRIVVDAMEDIVEVPIGDIQPFPPLVAGRALENGLWGVIPRNGIMILLVDLERLAHGNRCATRREG</sequence>
<gene>
    <name evidence="2" type="ORF">JFN93_20690</name>
</gene>